<dbReference type="SUPFAM" id="SSF55920">
    <property type="entry name" value="Creatinase/aminopeptidase"/>
    <property type="match status" value="1"/>
</dbReference>
<name>A0AAC9FRF5_9RALS</name>
<reference evidence="2 3" key="1">
    <citation type="submission" date="2015-09" db="EMBL/GenBank/DDBJ databases">
        <authorList>
            <person name="Xu Y."/>
            <person name="Nagy A."/>
            <person name="Liu N.T."/>
            <person name="Nou X."/>
        </authorList>
    </citation>
    <scope>NUCLEOTIDE SEQUENCE [LARGE SCALE GENOMIC DNA]</scope>
    <source>
        <strain evidence="2 3">FC1138</strain>
    </source>
</reference>
<gene>
    <name evidence="2" type="ORF">ACS15_1934</name>
</gene>
<sequence length="295" mass="33638">MPNPALARVNVDELAQFREIQQLAYQCVEAVGGMLRPGMTEKDAARLLTEWLGDRGVHDWLHKPFAWFGDRTAFRGFSGLTHMAGFNMAFFPSSRRLEENMPVILDVAPVRNGVIADVGYATCVGENAILEQLLDDLMAHRELIVRLIRERRPMADVARAVDQLCMKQGVEPRHKAYPFKVLAHRVAKLEKTSKPHFVARFGLNATRNLILDQVRSGKQEGWSPLWSIDRRSEHAPVPGLWAVEPHLGFHGVGAKFEELLVITEDDAYWLDDDLPHVRRWQQRQQQRLLAQQRAA</sequence>
<evidence type="ECO:0000313" key="2">
    <source>
        <dbReference type="EMBL" id="ANH73807.1"/>
    </source>
</evidence>
<dbReference type="Proteomes" id="UP000077927">
    <property type="component" value="Chromosome 1"/>
</dbReference>
<proteinExistence type="predicted"/>
<dbReference type="CDD" id="cd01066">
    <property type="entry name" value="APP_MetAP"/>
    <property type="match status" value="1"/>
</dbReference>
<dbReference type="PANTHER" id="PTHR46112:SF2">
    <property type="entry name" value="XAA-PRO AMINOPEPTIDASE P-RELATED"/>
    <property type="match status" value="1"/>
</dbReference>
<dbReference type="InterPro" id="IPR000994">
    <property type="entry name" value="Pept_M24"/>
</dbReference>
<evidence type="ECO:0000259" key="1">
    <source>
        <dbReference type="Pfam" id="PF00557"/>
    </source>
</evidence>
<organism evidence="2 3">
    <name type="scientific">Ralstonia insidiosa</name>
    <dbReference type="NCBI Taxonomy" id="190721"/>
    <lineage>
        <taxon>Bacteria</taxon>
        <taxon>Pseudomonadati</taxon>
        <taxon>Pseudomonadota</taxon>
        <taxon>Betaproteobacteria</taxon>
        <taxon>Burkholderiales</taxon>
        <taxon>Burkholderiaceae</taxon>
        <taxon>Ralstonia</taxon>
    </lineage>
</organism>
<dbReference type="PANTHER" id="PTHR46112">
    <property type="entry name" value="AMINOPEPTIDASE"/>
    <property type="match status" value="1"/>
</dbReference>
<dbReference type="RefSeq" id="WP_021194391.1">
    <property type="nucleotide sequence ID" value="NZ_CP012605.1"/>
</dbReference>
<dbReference type="InterPro" id="IPR036005">
    <property type="entry name" value="Creatinase/aminopeptidase-like"/>
</dbReference>
<dbReference type="InterPro" id="IPR050659">
    <property type="entry name" value="Peptidase_M24B"/>
</dbReference>
<dbReference type="EMBL" id="CP012605">
    <property type="protein sequence ID" value="ANH73807.1"/>
    <property type="molecule type" value="Genomic_DNA"/>
</dbReference>
<dbReference type="AlphaFoldDB" id="A0AAC9FRF5"/>
<accession>A0AAC9FRF5</accession>
<evidence type="ECO:0000313" key="3">
    <source>
        <dbReference type="Proteomes" id="UP000077927"/>
    </source>
</evidence>
<dbReference type="Pfam" id="PF00557">
    <property type="entry name" value="Peptidase_M24"/>
    <property type="match status" value="1"/>
</dbReference>
<dbReference type="KEGG" id="rin:ACS15_1934"/>
<dbReference type="Gene3D" id="3.90.230.10">
    <property type="entry name" value="Creatinase/methionine aminopeptidase superfamily"/>
    <property type="match status" value="1"/>
</dbReference>
<feature type="domain" description="Peptidase M24" evidence="1">
    <location>
        <begin position="16"/>
        <end position="264"/>
    </location>
</feature>
<protein>
    <submittedName>
        <fullName evidence="2">Metallopeptidase M24 family protein</fullName>
    </submittedName>
</protein>